<dbReference type="Pfam" id="PF21317">
    <property type="entry name" value="BetaGal_ABD_1"/>
    <property type="match status" value="1"/>
</dbReference>
<dbReference type="EMBL" id="LR899011">
    <property type="protein sequence ID" value="CAD7083983.1"/>
    <property type="molecule type" value="Genomic_DNA"/>
</dbReference>
<dbReference type="InterPro" id="IPR026283">
    <property type="entry name" value="B-gal_1-like"/>
</dbReference>
<keyword evidence="5 7" id="KW-0326">Glycosidase</keyword>
<dbReference type="OrthoDB" id="1657402at2759"/>
<dbReference type="GO" id="GO:0004565">
    <property type="term" value="F:beta-galactosidase activity"/>
    <property type="evidence" value="ECO:0007669"/>
    <property type="project" value="UniProtKB-EC"/>
</dbReference>
<dbReference type="InterPro" id="IPR001944">
    <property type="entry name" value="Glycoside_Hdrlase_35"/>
</dbReference>
<dbReference type="InterPro" id="IPR008979">
    <property type="entry name" value="Galactose-bd-like_sf"/>
</dbReference>
<organism evidence="13 14">
    <name type="scientific">Hermetia illucens</name>
    <name type="common">Black soldier fly</name>
    <dbReference type="NCBI Taxonomy" id="343691"/>
    <lineage>
        <taxon>Eukaryota</taxon>
        <taxon>Metazoa</taxon>
        <taxon>Ecdysozoa</taxon>
        <taxon>Arthropoda</taxon>
        <taxon>Hexapoda</taxon>
        <taxon>Insecta</taxon>
        <taxon>Pterygota</taxon>
        <taxon>Neoptera</taxon>
        <taxon>Endopterygota</taxon>
        <taxon>Diptera</taxon>
        <taxon>Brachycera</taxon>
        <taxon>Stratiomyomorpha</taxon>
        <taxon>Stratiomyidae</taxon>
        <taxon>Hermetiinae</taxon>
        <taxon>Hermetia</taxon>
    </lineage>
</organism>
<dbReference type="PIRSF" id="PIRSF006336">
    <property type="entry name" value="B-gal"/>
    <property type="match status" value="1"/>
</dbReference>
<dbReference type="Gene3D" id="2.60.120.260">
    <property type="entry name" value="Galactose-binding domain-like"/>
    <property type="match status" value="2"/>
</dbReference>
<dbReference type="SUPFAM" id="SSF51445">
    <property type="entry name" value="(Trans)glycosidases"/>
    <property type="match status" value="1"/>
</dbReference>
<dbReference type="GO" id="GO:0005975">
    <property type="term" value="P:carbohydrate metabolic process"/>
    <property type="evidence" value="ECO:0007669"/>
    <property type="project" value="InterPro"/>
</dbReference>
<keyword evidence="2 9" id="KW-0732">Signal</keyword>
<comment type="catalytic activity">
    <reaction evidence="7">
        <text>Hydrolysis of terminal non-reducing beta-D-galactose residues in beta-D-galactosides.</text>
        <dbReference type="EC" id="3.2.1.23"/>
    </reaction>
</comment>
<keyword evidence="4" id="KW-0325">Glycoprotein</keyword>
<evidence type="ECO:0000256" key="3">
    <source>
        <dbReference type="ARBA" id="ARBA00022801"/>
    </source>
</evidence>
<dbReference type="Pfam" id="PF01301">
    <property type="entry name" value="Glyco_hydro_35"/>
    <property type="match status" value="1"/>
</dbReference>
<feature type="signal peptide" evidence="9">
    <location>
        <begin position="1"/>
        <end position="19"/>
    </location>
</feature>
<evidence type="ECO:0000256" key="1">
    <source>
        <dbReference type="ARBA" id="ARBA00009809"/>
    </source>
</evidence>
<dbReference type="InterPro" id="IPR031330">
    <property type="entry name" value="Gly_Hdrlase_35_cat"/>
</dbReference>
<feature type="chain" id="PRO_5031342458" description="Beta-galactosidase" evidence="9">
    <location>
        <begin position="20"/>
        <end position="646"/>
    </location>
</feature>
<dbReference type="PROSITE" id="PS01182">
    <property type="entry name" value="GLYCOSYL_HYDROL_F35"/>
    <property type="match status" value="1"/>
</dbReference>
<dbReference type="FunFam" id="3.20.20.80:FF:000017">
    <property type="entry name" value="Beta-galactosidase"/>
    <property type="match status" value="1"/>
</dbReference>
<evidence type="ECO:0000256" key="7">
    <source>
        <dbReference type="RuleBase" id="RU000675"/>
    </source>
</evidence>
<evidence type="ECO:0000256" key="4">
    <source>
        <dbReference type="ARBA" id="ARBA00023180"/>
    </source>
</evidence>
<reference evidence="13 14" key="1">
    <citation type="submission" date="2020-11" db="EMBL/GenBank/DDBJ databases">
        <authorList>
            <person name="Wallbank WR R."/>
            <person name="Pardo Diaz C."/>
            <person name="Kozak K."/>
            <person name="Martin S."/>
            <person name="Jiggins C."/>
            <person name="Moest M."/>
            <person name="Warren A I."/>
            <person name="Generalovic N T."/>
            <person name="Byers J.R.P. K."/>
            <person name="Montejo-Kovacevich G."/>
            <person name="Yen C E."/>
        </authorList>
    </citation>
    <scope>NUCLEOTIDE SEQUENCE [LARGE SCALE GENOMIC DNA]</scope>
</reference>
<gene>
    <name evidence="13" type="ORF">HERILL_LOCUS6904</name>
</gene>
<evidence type="ECO:0000256" key="2">
    <source>
        <dbReference type="ARBA" id="ARBA00022729"/>
    </source>
</evidence>
<evidence type="ECO:0000313" key="13">
    <source>
        <dbReference type="EMBL" id="CAD7083983.1"/>
    </source>
</evidence>
<feature type="active site" description="Proton donor" evidence="6">
    <location>
        <position position="187"/>
    </location>
</feature>
<dbReference type="SUPFAM" id="SSF49785">
    <property type="entry name" value="Galactose-binding domain-like"/>
    <property type="match status" value="1"/>
</dbReference>
<feature type="domain" description="Glycoside hydrolase 35 catalytic" evidence="10">
    <location>
        <begin position="38"/>
        <end position="356"/>
    </location>
</feature>
<evidence type="ECO:0000259" key="11">
    <source>
        <dbReference type="Pfam" id="PF21317"/>
    </source>
</evidence>
<dbReference type="AlphaFoldDB" id="A0A7R8UNY8"/>
<feature type="domain" description="Beta-galactosidase galactose-binding" evidence="12">
    <location>
        <begin position="555"/>
        <end position="616"/>
    </location>
</feature>
<evidence type="ECO:0000256" key="9">
    <source>
        <dbReference type="SAM" id="SignalP"/>
    </source>
</evidence>
<dbReference type="InterPro" id="IPR019801">
    <property type="entry name" value="Glyco_hydro_35_CS"/>
</dbReference>
<protein>
    <recommendedName>
        <fullName evidence="7">Beta-galactosidase</fullName>
        <ecNumber evidence="7">3.2.1.23</ecNumber>
    </recommendedName>
</protein>
<feature type="active site" description="Nucleophile" evidence="6">
    <location>
        <position position="265"/>
    </location>
</feature>
<dbReference type="InParanoid" id="A0A7R8UNY8"/>
<name>A0A7R8UNY8_HERIL</name>
<accession>A0A7R8UNY8</accession>
<evidence type="ECO:0000313" key="14">
    <source>
        <dbReference type="Proteomes" id="UP000594454"/>
    </source>
</evidence>
<dbReference type="PRINTS" id="PR00742">
    <property type="entry name" value="GLHYDRLASE35"/>
</dbReference>
<dbReference type="InterPro" id="IPR017853">
    <property type="entry name" value="GH"/>
</dbReference>
<evidence type="ECO:0000259" key="12">
    <source>
        <dbReference type="Pfam" id="PF21467"/>
    </source>
</evidence>
<dbReference type="FunCoup" id="A0A7R8UNY8">
    <property type="interactions" value="585"/>
</dbReference>
<dbReference type="InterPro" id="IPR048912">
    <property type="entry name" value="BetaGal1-like_ABD1"/>
</dbReference>
<sequence>MNTVIVALLCILSLRICYSENVVLTQGRSFTIDYDSDTFLKDGKPFRYVAGSFHYFRALPETWQRKLRTLRASGLNAVSTYVEWSLHNPKENVYRWDGITDIVRFIELAQQEDLLVILRPGPYICAERDMGGFPYWLLRKYPGIQLRTYDLNYMREVQTWYNIFLPKIAPLLYGNGGPIIMVQIENEYGSYFTCNRKYMEWLRDLTAHHVGGNAILYTTDGPSYVGCGHVEGALATIDFGARTDVKAAWSKLKHYQPKGPLVNSEFYPGWLTHWQENMQRVNTDAIVKTLIEMLDAGANVNFYMFFGGTNFGFTAGANDGVLGDFTADVTSYDYDAPMDEAGDPTQKYLAIRDAVSRYLPLPNVSVPLPTHKESYGIVKMTAAGCMLSHDGRKYLSDKVVNSMRPLSFEALDQYSGLVLYEADLPRLRKDPSVLKIDEIHDRAYVYLDREFIGVLSRQSMVHLLPITAGSGSKLQILVENQGRINFHVLNDSKGILSDVILDLSAYPQPVILRNWTITSYSLDDPTKLKNFIERPSPSSGKLRHHRNRELLRTGPIVFHGLFTISANQTYDTYLDPTGWGKGIAFINGFNLGRYWPVVGPQITLYVPKEILKIGENEIILLEYQKAPESGEIRFTNVPNLDGMWMG</sequence>
<evidence type="ECO:0000256" key="8">
    <source>
        <dbReference type="RuleBase" id="RU003679"/>
    </source>
</evidence>
<dbReference type="InterPro" id="IPR048913">
    <property type="entry name" value="BetaGal_gal-bd"/>
</dbReference>
<feature type="domain" description="Beta-galactosidase 1-like first all-beta" evidence="11">
    <location>
        <begin position="405"/>
        <end position="517"/>
    </location>
</feature>
<dbReference type="FunFam" id="2.60.120.260:FF:000148">
    <property type="entry name" value="Beta-galactosidase, putative"/>
    <property type="match status" value="1"/>
</dbReference>
<proteinExistence type="inferred from homology"/>
<dbReference type="Proteomes" id="UP000594454">
    <property type="component" value="Chromosome 3"/>
</dbReference>
<evidence type="ECO:0000259" key="10">
    <source>
        <dbReference type="Pfam" id="PF01301"/>
    </source>
</evidence>
<dbReference type="Pfam" id="PF21467">
    <property type="entry name" value="BetaGal_gal-bd"/>
    <property type="match status" value="1"/>
</dbReference>
<dbReference type="PANTHER" id="PTHR23421">
    <property type="entry name" value="BETA-GALACTOSIDASE RELATED"/>
    <property type="match status" value="1"/>
</dbReference>
<dbReference type="OMA" id="FWNIHEQ"/>
<dbReference type="EC" id="3.2.1.23" evidence="7"/>
<comment type="similarity">
    <text evidence="1 8">Belongs to the glycosyl hydrolase 35 family.</text>
</comment>
<keyword evidence="3 7" id="KW-0378">Hydrolase</keyword>
<keyword evidence="14" id="KW-1185">Reference proteome</keyword>
<evidence type="ECO:0000256" key="5">
    <source>
        <dbReference type="ARBA" id="ARBA00023295"/>
    </source>
</evidence>
<evidence type="ECO:0000256" key="6">
    <source>
        <dbReference type="PIRSR" id="PIRSR006336-1"/>
    </source>
</evidence>
<dbReference type="Gene3D" id="3.20.20.80">
    <property type="entry name" value="Glycosidases"/>
    <property type="match status" value="1"/>
</dbReference>